<sequence>MSGEGSSFGGVNDIQNHHQQHHQSLSSSNGQHGFHTSQGPYLNNAYGSYLPPHVGNLSTDSSSALSSSDVGISAFSEWNDSESRGNGPYLPLTTMILGPCPQSAIPSGSFRNGLKRPGEDLDALASGADRMSPKDRERERERERQREVSSMSLMTAARDADEQAQALRRPASFPILGPGQPGASPGYMAGTPNMGPGGPNGPSTPSHSGFMPASSSDSRFRNYSAAHSTPGSVGPAPGLSTPFTFTPRSQYDNSMGGDASGMMHTPAHAQHSYHHAQSYPHTTHGSSHPHNLHAMSTPPPPMGVPAGMPDFMRNAQGELPLDNSGAYPHPGMDNDPYHVQGRGGPGTPIQLQGPVPQPVPTIPDGAPRASLEIEGDLERQVFGWDHEEWTNGRRLLQFWRRQEGTTIHASFKSVMQREYDQPDGPRGIIVSCIFRPDKNECFITSVDLIYLLESLINNRFTVEEKNRIRRNLEGFRPMTISKNKADCSGFFKRIMGFPAPKPRNIEKDVKVFPWATLRPALCKIVGKYYASYTPGSGSNPGLAMGSDLGPPAPIGGSGTLSMGSSTSMPLGVVGVASRTPSLEQQIHRAGSGGSLRSPASVMGAALHGGSPVGGNTGSTLPGPSGLGGAPALGPGAGASGYSQSHPLALQGGSGYGPHAGDYGAQHSASSTPTPGAGPAGAFAYPDYMQSHQGYGPHSLTGTPAMGTAASRSISGSSTHPGVQGGVGLGLGSSQMGPPSSSQPGSNYVYSPSGQVPSSGAGASNSTYQNSMLGPMSGAPASSVPHMSGPQSHGMGMHGSGPTGSPAPGNSSVLLNGNSPTGGSNSGNSAGVGGSNNNNNNNGSNNSSGGANSFPVPVIGGVAGDVSNDFASGILPAPQPGRARGLSASLAGASAGGFRRM</sequence>
<dbReference type="AlphaFoldDB" id="A0AAN6JWS3"/>
<evidence type="ECO:0000259" key="2">
    <source>
        <dbReference type="Pfam" id="PF23305"/>
    </source>
</evidence>
<feature type="region of interest" description="Disordered" evidence="1">
    <location>
        <begin position="172"/>
        <end position="299"/>
    </location>
</feature>
<dbReference type="PANTHER" id="PTHR39463:SF1">
    <property type="entry name" value="MEDUSA"/>
    <property type="match status" value="1"/>
</dbReference>
<feature type="compositionally biased region" description="Polar residues" evidence="1">
    <location>
        <begin position="241"/>
        <end position="253"/>
    </location>
</feature>
<feature type="compositionally biased region" description="Low complexity" evidence="1">
    <location>
        <begin position="815"/>
        <end position="848"/>
    </location>
</feature>
<dbReference type="GO" id="GO:0005634">
    <property type="term" value="C:nucleus"/>
    <property type="evidence" value="ECO:0007669"/>
    <property type="project" value="TreeGrafter"/>
</dbReference>
<reference evidence="3" key="1">
    <citation type="journal article" date="2023" name="PhytoFront">
        <title>Draft Genome Resources of Seven Strains of Tilletia horrida, Causal Agent of Kernel Smut of Rice.</title>
        <authorList>
            <person name="Khanal S."/>
            <person name="Antony Babu S."/>
            <person name="Zhou X.G."/>
        </authorList>
    </citation>
    <scope>NUCLEOTIDE SEQUENCE</scope>
    <source>
        <strain evidence="3">TX6</strain>
    </source>
</reference>
<dbReference type="Pfam" id="PF23305">
    <property type="entry name" value="DUF7082"/>
    <property type="match status" value="1"/>
</dbReference>
<feature type="region of interest" description="Disordered" evidence="1">
    <location>
        <begin position="543"/>
        <end position="563"/>
    </location>
</feature>
<gene>
    <name evidence="3" type="ORF">OC846_000611</name>
</gene>
<feature type="compositionally biased region" description="Polar residues" evidence="1">
    <location>
        <begin position="747"/>
        <end position="771"/>
    </location>
</feature>
<feature type="compositionally biased region" description="Polar residues" evidence="1">
    <location>
        <begin position="709"/>
        <end position="720"/>
    </location>
</feature>
<feature type="region of interest" description="Disordered" evidence="1">
    <location>
        <begin position="103"/>
        <end position="156"/>
    </location>
</feature>
<dbReference type="InterPro" id="IPR055509">
    <property type="entry name" value="DUF7082"/>
</dbReference>
<name>A0AAN6JWS3_9BASI</name>
<evidence type="ECO:0000313" key="4">
    <source>
        <dbReference type="Proteomes" id="UP001176517"/>
    </source>
</evidence>
<dbReference type="Proteomes" id="UP001176517">
    <property type="component" value="Unassembled WGS sequence"/>
</dbReference>
<feature type="compositionally biased region" description="Polar residues" evidence="1">
    <location>
        <begin position="280"/>
        <end position="289"/>
    </location>
</feature>
<protein>
    <recommendedName>
        <fullName evidence="2">DUF7082 domain-containing protein</fullName>
    </recommendedName>
</protein>
<comment type="caution">
    <text evidence="3">The sequence shown here is derived from an EMBL/GenBank/DDBJ whole genome shotgun (WGS) entry which is preliminary data.</text>
</comment>
<evidence type="ECO:0000313" key="3">
    <source>
        <dbReference type="EMBL" id="KAK0557161.1"/>
    </source>
</evidence>
<feature type="region of interest" description="Disordered" evidence="1">
    <location>
        <begin position="1"/>
        <end position="39"/>
    </location>
</feature>
<keyword evidence="4" id="KW-1185">Reference proteome</keyword>
<accession>A0AAN6JWS3</accession>
<feature type="domain" description="DUF7082" evidence="2">
    <location>
        <begin position="369"/>
        <end position="525"/>
    </location>
</feature>
<feature type="compositionally biased region" description="Low complexity" evidence="1">
    <location>
        <begin position="731"/>
        <end position="745"/>
    </location>
</feature>
<proteinExistence type="predicted"/>
<feature type="compositionally biased region" description="Basic and acidic residues" evidence="1">
    <location>
        <begin position="131"/>
        <end position="147"/>
    </location>
</feature>
<organism evidence="3 4">
    <name type="scientific">Tilletia horrida</name>
    <dbReference type="NCBI Taxonomy" id="155126"/>
    <lineage>
        <taxon>Eukaryota</taxon>
        <taxon>Fungi</taxon>
        <taxon>Dikarya</taxon>
        <taxon>Basidiomycota</taxon>
        <taxon>Ustilaginomycotina</taxon>
        <taxon>Exobasidiomycetes</taxon>
        <taxon>Tilletiales</taxon>
        <taxon>Tilletiaceae</taxon>
        <taxon>Tilletia</taxon>
    </lineage>
</organism>
<feature type="region of interest" description="Disordered" evidence="1">
    <location>
        <begin position="878"/>
        <end position="900"/>
    </location>
</feature>
<feature type="compositionally biased region" description="Gly residues" evidence="1">
    <location>
        <begin position="624"/>
        <end position="638"/>
    </location>
</feature>
<dbReference type="EMBL" id="JAPDMZ010000007">
    <property type="protein sequence ID" value="KAK0557161.1"/>
    <property type="molecule type" value="Genomic_DNA"/>
</dbReference>
<feature type="compositionally biased region" description="Low complexity" evidence="1">
    <location>
        <begin position="22"/>
        <end position="33"/>
    </location>
</feature>
<dbReference type="PANTHER" id="PTHR39463">
    <property type="entry name" value="MEDUSA"/>
    <property type="match status" value="1"/>
</dbReference>
<feature type="compositionally biased region" description="Low complexity" evidence="1">
    <location>
        <begin position="667"/>
        <end position="681"/>
    </location>
</feature>
<evidence type="ECO:0000256" key="1">
    <source>
        <dbReference type="SAM" id="MobiDB-lite"/>
    </source>
</evidence>
<feature type="compositionally biased region" description="Low complexity" evidence="1">
    <location>
        <begin position="267"/>
        <end position="279"/>
    </location>
</feature>
<feature type="compositionally biased region" description="Low complexity" evidence="1">
    <location>
        <begin position="880"/>
        <end position="900"/>
    </location>
</feature>
<feature type="region of interest" description="Disordered" evidence="1">
    <location>
        <begin position="607"/>
        <end position="848"/>
    </location>
</feature>